<dbReference type="InterPro" id="IPR002577">
    <property type="entry name" value="HTH_HxlR"/>
</dbReference>
<comment type="caution">
    <text evidence="5">The sequence shown here is derived from an EMBL/GenBank/DDBJ whole genome shotgun (WGS) entry which is preliminary data.</text>
</comment>
<keyword evidence="1" id="KW-0805">Transcription regulation</keyword>
<keyword evidence="2" id="KW-0238">DNA-binding</keyword>
<evidence type="ECO:0000256" key="2">
    <source>
        <dbReference type="ARBA" id="ARBA00023125"/>
    </source>
</evidence>
<dbReference type="PANTHER" id="PTHR33204:SF18">
    <property type="entry name" value="TRANSCRIPTIONAL REGULATORY PROTEIN"/>
    <property type="match status" value="1"/>
</dbReference>
<sequence length="161" mass="17569">MVLQLAGRLADRGDVPLGDHCPIDRALHALANRPAILLLREVFYGVSRFDPLVKRVGVTEAVAAQRLRELVAIGVLAKRPYREPGQRTRHEYVLTDRGRELSPIVLGLLSWGETHLPDDRGSVAMTHAGCDAAVRISLHCEAGHELREDEVVVTGNTAEGG</sequence>
<dbReference type="InterPro" id="IPR036390">
    <property type="entry name" value="WH_DNA-bd_sf"/>
</dbReference>
<dbReference type="Gene3D" id="1.10.10.10">
    <property type="entry name" value="Winged helix-like DNA-binding domain superfamily/Winged helix DNA-binding domain"/>
    <property type="match status" value="1"/>
</dbReference>
<evidence type="ECO:0000256" key="3">
    <source>
        <dbReference type="ARBA" id="ARBA00023163"/>
    </source>
</evidence>
<keyword evidence="6" id="KW-1185">Reference proteome</keyword>
<dbReference type="EMBL" id="JBHLUH010000006">
    <property type="protein sequence ID" value="MFC0527101.1"/>
    <property type="molecule type" value="Genomic_DNA"/>
</dbReference>
<dbReference type="Proteomes" id="UP001589867">
    <property type="component" value="Unassembled WGS sequence"/>
</dbReference>
<evidence type="ECO:0000313" key="5">
    <source>
        <dbReference type="EMBL" id="MFC0527101.1"/>
    </source>
</evidence>
<organism evidence="5 6">
    <name type="scientific">Phytohabitans kaempferiae</name>
    <dbReference type="NCBI Taxonomy" id="1620943"/>
    <lineage>
        <taxon>Bacteria</taxon>
        <taxon>Bacillati</taxon>
        <taxon>Actinomycetota</taxon>
        <taxon>Actinomycetes</taxon>
        <taxon>Micromonosporales</taxon>
        <taxon>Micromonosporaceae</taxon>
    </lineage>
</organism>
<protein>
    <submittedName>
        <fullName evidence="5">Winged helix-turn-helix transcriptional regulator</fullName>
    </submittedName>
</protein>
<evidence type="ECO:0000313" key="6">
    <source>
        <dbReference type="Proteomes" id="UP001589867"/>
    </source>
</evidence>
<evidence type="ECO:0000259" key="4">
    <source>
        <dbReference type="PROSITE" id="PS51118"/>
    </source>
</evidence>
<accession>A0ABV6LXH6</accession>
<dbReference type="PANTHER" id="PTHR33204">
    <property type="entry name" value="TRANSCRIPTIONAL REGULATOR, MARR FAMILY"/>
    <property type="match status" value="1"/>
</dbReference>
<dbReference type="PROSITE" id="PS51118">
    <property type="entry name" value="HTH_HXLR"/>
    <property type="match status" value="1"/>
</dbReference>
<gene>
    <name evidence="5" type="ORF">ACFFIA_05450</name>
</gene>
<evidence type="ECO:0000256" key="1">
    <source>
        <dbReference type="ARBA" id="ARBA00023015"/>
    </source>
</evidence>
<keyword evidence="3" id="KW-0804">Transcription</keyword>
<dbReference type="RefSeq" id="WP_377246341.1">
    <property type="nucleotide sequence ID" value="NZ_JBHLUH010000006.1"/>
</dbReference>
<reference evidence="5 6" key="1">
    <citation type="submission" date="2024-09" db="EMBL/GenBank/DDBJ databases">
        <authorList>
            <person name="Sun Q."/>
            <person name="Mori K."/>
        </authorList>
    </citation>
    <scope>NUCLEOTIDE SEQUENCE [LARGE SCALE GENOMIC DNA]</scope>
    <source>
        <strain evidence="5 6">TBRC 3947</strain>
    </source>
</reference>
<dbReference type="SUPFAM" id="SSF46785">
    <property type="entry name" value="Winged helix' DNA-binding domain"/>
    <property type="match status" value="1"/>
</dbReference>
<name>A0ABV6LXH6_9ACTN</name>
<dbReference type="InterPro" id="IPR036388">
    <property type="entry name" value="WH-like_DNA-bd_sf"/>
</dbReference>
<dbReference type="Pfam" id="PF01638">
    <property type="entry name" value="HxlR"/>
    <property type="match status" value="1"/>
</dbReference>
<feature type="domain" description="HTH hxlR-type" evidence="4">
    <location>
        <begin position="21"/>
        <end position="120"/>
    </location>
</feature>
<proteinExistence type="predicted"/>